<evidence type="ECO:0000313" key="1">
    <source>
        <dbReference type="EMBL" id="KAF7283422.1"/>
    </source>
</evidence>
<organism evidence="1 2">
    <name type="scientific">Rhynchophorus ferrugineus</name>
    <name type="common">Red palm weevil</name>
    <name type="synonym">Curculio ferrugineus</name>
    <dbReference type="NCBI Taxonomy" id="354439"/>
    <lineage>
        <taxon>Eukaryota</taxon>
        <taxon>Metazoa</taxon>
        <taxon>Ecdysozoa</taxon>
        <taxon>Arthropoda</taxon>
        <taxon>Hexapoda</taxon>
        <taxon>Insecta</taxon>
        <taxon>Pterygota</taxon>
        <taxon>Neoptera</taxon>
        <taxon>Endopterygota</taxon>
        <taxon>Coleoptera</taxon>
        <taxon>Polyphaga</taxon>
        <taxon>Cucujiformia</taxon>
        <taxon>Curculionidae</taxon>
        <taxon>Dryophthorinae</taxon>
        <taxon>Rhynchophorus</taxon>
    </lineage>
</organism>
<name>A0A834IZK8_RHYFE</name>
<gene>
    <name evidence="1" type="ORF">GWI33_000625</name>
</gene>
<comment type="caution">
    <text evidence="1">The sequence shown here is derived from an EMBL/GenBank/DDBJ whole genome shotgun (WGS) entry which is preliminary data.</text>
</comment>
<dbReference type="AlphaFoldDB" id="A0A834IZK8"/>
<keyword evidence="2" id="KW-1185">Reference proteome</keyword>
<reference evidence="1" key="1">
    <citation type="submission" date="2020-08" db="EMBL/GenBank/DDBJ databases">
        <title>Genome sequencing and assembly of the red palm weevil Rhynchophorus ferrugineus.</title>
        <authorList>
            <person name="Dias G.B."/>
            <person name="Bergman C.M."/>
            <person name="Manee M."/>
        </authorList>
    </citation>
    <scope>NUCLEOTIDE SEQUENCE</scope>
    <source>
        <strain evidence="1">AA-2017</strain>
        <tissue evidence="1">Whole larva</tissue>
    </source>
</reference>
<accession>A0A834IZK8</accession>
<dbReference type="EMBL" id="JAACXV010000109">
    <property type="protein sequence ID" value="KAF7283422.1"/>
    <property type="molecule type" value="Genomic_DNA"/>
</dbReference>
<proteinExistence type="predicted"/>
<sequence length="90" mass="9688">MNRPQERTLAAPDGKGLWCTFFATQSMTSLCQGTRSVKNRPQERTLAAPDGKGLGCIFFSTQDTTNLCQGWTLATPDRMASSGFASAPKA</sequence>
<dbReference type="Proteomes" id="UP000625711">
    <property type="component" value="Unassembled WGS sequence"/>
</dbReference>
<protein>
    <submittedName>
        <fullName evidence="1">Uncharacterized protein</fullName>
    </submittedName>
</protein>
<evidence type="ECO:0000313" key="2">
    <source>
        <dbReference type="Proteomes" id="UP000625711"/>
    </source>
</evidence>